<reference evidence="3" key="1">
    <citation type="submission" date="2018-06" db="EMBL/GenBank/DDBJ databases">
        <authorList>
            <person name="Helene L.C."/>
            <person name="Dall'Agnol R."/>
            <person name="Delamuta J.R."/>
            <person name="Hungria M."/>
        </authorList>
    </citation>
    <scope>NUCLEOTIDE SEQUENCE [LARGE SCALE GENOMIC DNA]</scope>
    <source>
        <strain evidence="3">AC99b</strain>
    </source>
</reference>
<accession>A0A330H7R3</accession>
<dbReference type="AlphaFoldDB" id="A0A330H7R3"/>
<comment type="caution">
    <text evidence="2">The sequence shown here is derived from an EMBL/GenBank/DDBJ whole genome shotgun (WGS) entry which is preliminary data.</text>
</comment>
<dbReference type="Proteomes" id="UP000251558">
    <property type="component" value="Unassembled WGS sequence"/>
</dbReference>
<proteinExistence type="predicted"/>
<dbReference type="Pfam" id="PF01609">
    <property type="entry name" value="DDE_Tnp_1"/>
    <property type="match status" value="1"/>
</dbReference>
<evidence type="ECO:0000313" key="3">
    <source>
        <dbReference type="Proteomes" id="UP000251558"/>
    </source>
</evidence>
<gene>
    <name evidence="2" type="ORF">DPM33_31005</name>
</gene>
<name>A0A330H7R3_9HYPH</name>
<dbReference type="PANTHER" id="PTHR33258">
    <property type="entry name" value="TRANSPOSASE INSL FOR INSERTION SEQUENCE ELEMENT IS186A-RELATED"/>
    <property type="match status" value="1"/>
</dbReference>
<keyword evidence="3" id="KW-1185">Reference proteome</keyword>
<dbReference type="PANTHER" id="PTHR33258:SF1">
    <property type="entry name" value="TRANSPOSASE INSL FOR INSERTION SEQUENCE ELEMENT IS186A-RELATED"/>
    <property type="match status" value="1"/>
</dbReference>
<organism evidence="2 3">
    <name type="scientific">Mesorhizobium hawassense</name>
    <dbReference type="NCBI Taxonomy" id="1209954"/>
    <lineage>
        <taxon>Bacteria</taxon>
        <taxon>Pseudomonadati</taxon>
        <taxon>Pseudomonadota</taxon>
        <taxon>Alphaproteobacteria</taxon>
        <taxon>Hyphomicrobiales</taxon>
        <taxon>Phyllobacteriaceae</taxon>
        <taxon>Mesorhizobium</taxon>
    </lineage>
</organism>
<dbReference type="InterPro" id="IPR012337">
    <property type="entry name" value="RNaseH-like_sf"/>
</dbReference>
<sequence>MTHESLVDDGWAETIELLGGEELIAGSARETKAFLRPRGIRSASDLLRLTLAYCLGKVGMRGVVAWAAASGIADISDVALLGRLRNAGPWLQQLIGHLLKREDAGLAKGRLIRILDATAVAKAGAHEKKNNGLWRMHCAFELEREQFDFLEITDQSEAELIDRVPVVAGEIRIGDRVYLQAERIAKVMAQGGDVVVRASWKNARWLDAKGEAFDLIGHLESCRDEVFETPVRLGLKKGEPVKMRLIALRKSEAAAQEARRKINKEAKAKGNKVQPQTLIAAGFVILVTSLDREAFPPDTVLKLYRMRWRIELAFKRLKSLIGLRAPPAKDPRIAKPWILAHFLIALMTEPLSQEFGVSPP</sequence>
<dbReference type="SUPFAM" id="SSF53098">
    <property type="entry name" value="Ribonuclease H-like"/>
    <property type="match status" value="1"/>
</dbReference>
<dbReference type="Gene3D" id="3.90.350.10">
    <property type="entry name" value="Transposase Inhibitor Protein From Tn5, Chain A, domain 1"/>
    <property type="match status" value="1"/>
</dbReference>
<evidence type="ECO:0000259" key="1">
    <source>
        <dbReference type="Pfam" id="PF01609"/>
    </source>
</evidence>
<reference evidence="2 3" key="2">
    <citation type="submission" date="2018-07" db="EMBL/GenBank/DDBJ databases">
        <title>Diversity of Mesorhizobium strains in Brazil.</title>
        <authorList>
            <person name="Helene L.C.F."/>
            <person name="Dall'Agnol R."/>
            <person name="Delamuta J.R.M."/>
            <person name="Hungria M."/>
        </authorList>
    </citation>
    <scope>NUCLEOTIDE SEQUENCE [LARGE SCALE GENOMIC DNA]</scope>
    <source>
        <strain evidence="2 3">AC99b</strain>
    </source>
</reference>
<protein>
    <recommendedName>
        <fullName evidence="1">Transposase IS4-like domain-containing protein</fullName>
    </recommendedName>
</protein>
<dbReference type="GO" id="GO:0003677">
    <property type="term" value="F:DNA binding"/>
    <property type="evidence" value="ECO:0007669"/>
    <property type="project" value="InterPro"/>
</dbReference>
<dbReference type="RefSeq" id="WP_112101160.1">
    <property type="nucleotide sequence ID" value="NZ_QMBP01000022.1"/>
</dbReference>
<dbReference type="EMBL" id="QMBP01000022">
    <property type="protein sequence ID" value="RAZ84681.1"/>
    <property type="molecule type" value="Genomic_DNA"/>
</dbReference>
<dbReference type="InterPro" id="IPR002559">
    <property type="entry name" value="Transposase_11"/>
</dbReference>
<dbReference type="GO" id="GO:0004803">
    <property type="term" value="F:transposase activity"/>
    <property type="evidence" value="ECO:0007669"/>
    <property type="project" value="InterPro"/>
</dbReference>
<feature type="domain" description="Transposase IS4-like" evidence="1">
    <location>
        <begin position="109"/>
        <end position="345"/>
    </location>
</feature>
<dbReference type="GO" id="GO:0006313">
    <property type="term" value="P:DNA transposition"/>
    <property type="evidence" value="ECO:0007669"/>
    <property type="project" value="InterPro"/>
</dbReference>
<dbReference type="OrthoDB" id="8093733at2"/>
<evidence type="ECO:0000313" key="2">
    <source>
        <dbReference type="EMBL" id="RAZ84681.1"/>
    </source>
</evidence>